<dbReference type="RefSeq" id="WP_038092815.1">
    <property type="nucleotide sequence ID" value="NZ_JHEG04000001.1"/>
</dbReference>
<evidence type="ECO:0000256" key="1">
    <source>
        <dbReference type="ARBA" id="ARBA00022801"/>
    </source>
</evidence>
<sequence>MFKILIIDDDPIVRMVLKKALYNQGYDVTVASSGKEGIVLAQQELPALIICDWIMSGLDGLEVCRQIKANPELTTTFFILLTAKGASPGEESDRVQGLDAGADEFVSKPIEMNELKARVRAGLRIHQLYQDLHNQKKALEILNQNLHTQKQILETELAQAADYVRSLLPSPLVGKVSIESLFLPSVQLGGDCFDYYWIDDENLAIYLLDVSGHGVGSALLSVSVLNVIRSSIYTPTLKSVTLCSESAFHLSTSQSLPKTNLFQPSQVLSTLNQAFQMSNHSEKYFTIWYGVYNRSQRQLVYANAGHPPAILLSGTDIQVRKLDAFGFPIGFLSDADYEDITIEIPKNSTLYLFSDGAYEILQANEKIWGLNAFIDVLMNCTQTNTHHLKQILAEIMSVNTKSTLDDDLSLLKVNF</sequence>
<evidence type="ECO:0000313" key="6">
    <source>
        <dbReference type="EMBL" id="KIE06551.1"/>
    </source>
</evidence>
<evidence type="ECO:0000313" key="5">
    <source>
        <dbReference type="EMBL" id="KAF3890138.1"/>
    </source>
</evidence>
<keyword evidence="7" id="KW-1185">Reference proteome</keyword>
<organism evidence="6">
    <name type="scientific">Tolypothrix bouteillei VB521301</name>
    <dbReference type="NCBI Taxonomy" id="1479485"/>
    <lineage>
        <taxon>Bacteria</taxon>
        <taxon>Bacillati</taxon>
        <taxon>Cyanobacteriota</taxon>
        <taxon>Cyanophyceae</taxon>
        <taxon>Nostocales</taxon>
        <taxon>Tolypothrichaceae</taxon>
        <taxon>Tolypothrix</taxon>
    </lineage>
</organism>
<dbReference type="GO" id="GO:0000160">
    <property type="term" value="P:phosphorelay signal transduction system"/>
    <property type="evidence" value="ECO:0007669"/>
    <property type="project" value="InterPro"/>
</dbReference>
<dbReference type="Gene3D" id="3.60.40.10">
    <property type="entry name" value="PPM-type phosphatase domain"/>
    <property type="match status" value="1"/>
</dbReference>
<accession>A0A0C1N2D4</accession>
<keyword evidence="2" id="KW-0597">Phosphoprotein</keyword>
<evidence type="ECO:0000259" key="4">
    <source>
        <dbReference type="PROSITE" id="PS50110"/>
    </source>
</evidence>
<dbReference type="InterPro" id="IPR001932">
    <property type="entry name" value="PPM-type_phosphatase-like_dom"/>
</dbReference>
<keyword evidence="3" id="KW-0175">Coiled coil</keyword>
<dbReference type="SUPFAM" id="SSF81606">
    <property type="entry name" value="PP2C-like"/>
    <property type="match status" value="1"/>
</dbReference>
<evidence type="ECO:0000313" key="7">
    <source>
        <dbReference type="Proteomes" id="UP000029738"/>
    </source>
</evidence>
<dbReference type="EMBL" id="JHEG02000059">
    <property type="protein sequence ID" value="KIE06551.1"/>
    <property type="molecule type" value="Genomic_DNA"/>
</dbReference>
<feature type="modified residue" description="4-aspartylphosphate" evidence="2">
    <location>
        <position position="52"/>
    </location>
</feature>
<keyword evidence="1" id="KW-0378">Hydrolase</keyword>
<dbReference type="InterPro" id="IPR036457">
    <property type="entry name" value="PPM-type-like_dom_sf"/>
</dbReference>
<dbReference type="InterPro" id="IPR001789">
    <property type="entry name" value="Sig_transdc_resp-reg_receiver"/>
</dbReference>
<dbReference type="PANTHER" id="PTHR43156">
    <property type="entry name" value="STAGE II SPORULATION PROTEIN E-RELATED"/>
    <property type="match status" value="1"/>
</dbReference>
<dbReference type="InterPro" id="IPR011006">
    <property type="entry name" value="CheY-like_superfamily"/>
</dbReference>
<dbReference type="Proteomes" id="UP000029738">
    <property type="component" value="Unassembled WGS sequence"/>
</dbReference>
<dbReference type="AlphaFoldDB" id="A0A0C1N2D4"/>
<evidence type="ECO:0000256" key="3">
    <source>
        <dbReference type="SAM" id="Coils"/>
    </source>
</evidence>
<gene>
    <name evidence="6" type="ORF">DA73_0234875</name>
    <name evidence="5" type="ORF">DA73_0400035300</name>
</gene>
<dbReference type="GO" id="GO:0016791">
    <property type="term" value="F:phosphatase activity"/>
    <property type="evidence" value="ECO:0007669"/>
    <property type="project" value="TreeGrafter"/>
</dbReference>
<proteinExistence type="predicted"/>
<dbReference type="SMART" id="SM00448">
    <property type="entry name" value="REC"/>
    <property type="match status" value="1"/>
</dbReference>
<name>A0A0C1N2D4_9CYAN</name>
<comment type="caution">
    <text evidence="6">The sequence shown here is derived from an EMBL/GenBank/DDBJ whole genome shotgun (WGS) entry which is preliminary data.</text>
</comment>
<reference evidence="5" key="2">
    <citation type="submission" date="2019-11" db="EMBL/GenBank/DDBJ databases">
        <title>Improved Assembly of Tolypothrix boutellei genome.</title>
        <authorList>
            <person name="Sarangi A.N."/>
            <person name="Mukherjee M."/>
            <person name="Ghosh S."/>
            <person name="Singh D."/>
            <person name="Das A."/>
            <person name="Kant S."/>
            <person name="Prusty A."/>
            <person name="Tripathy S."/>
        </authorList>
    </citation>
    <scope>NUCLEOTIDE SEQUENCE</scope>
    <source>
        <strain evidence="5">VB521301</strain>
    </source>
</reference>
<protein>
    <submittedName>
        <fullName evidence="6">Regulator</fullName>
    </submittedName>
    <submittedName>
        <fullName evidence="5">SpoIIE family protein phosphatase</fullName>
    </submittedName>
</protein>
<dbReference type="Pfam" id="PF00072">
    <property type="entry name" value="Response_reg"/>
    <property type="match status" value="1"/>
</dbReference>
<dbReference type="SUPFAM" id="SSF52172">
    <property type="entry name" value="CheY-like"/>
    <property type="match status" value="1"/>
</dbReference>
<dbReference type="InterPro" id="IPR052016">
    <property type="entry name" value="Bact_Sigma-Reg"/>
</dbReference>
<dbReference type="EMBL" id="JHEG04000001">
    <property type="protein sequence ID" value="KAF3890138.1"/>
    <property type="molecule type" value="Genomic_DNA"/>
</dbReference>
<feature type="domain" description="Response regulatory" evidence="4">
    <location>
        <begin position="3"/>
        <end position="123"/>
    </location>
</feature>
<evidence type="ECO:0000256" key="2">
    <source>
        <dbReference type="PROSITE-ProRule" id="PRU00169"/>
    </source>
</evidence>
<reference evidence="6" key="1">
    <citation type="journal article" date="2015" name="Genome Announc.">
        <title>Draft Genome Sequence of Tolypothrix boutellei Strain VB521301.</title>
        <authorList>
            <person name="Chandrababunaidu M.M."/>
            <person name="Singh D."/>
            <person name="Sen D."/>
            <person name="Bhan S."/>
            <person name="Das S."/>
            <person name="Gupta A."/>
            <person name="Adhikary S.P."/>
            <person name="Tripathy S."/>
        </authorList>
    </citation>
    <scope>NUCLEOTIDE SEQUENCE</scope>
    <source>
        <strain evidence="6">VB521301</strain>
    </source>
</reference>
<dbReference type="PANTHER" id="PTHR43156:SF9">
    <property type="entry name" value="HAMP DOMAIN-CONTAINING PROTEIN"/>
    <property type="match status" value="1"/>
</dbReference>
<dbReference type="SMART" id="SM00331">
    <property type="entry name" value="PP2C_SIG"/>
    <property type="match status" value="1"/>
</dbReference>
<dbReference type="Pfam" id="PF07228">
    <property type="entry name" value="SpoIIE"/>
    <property type="match status" value="1"/>
</dbReference>
<dbReference type="PROSITE" id="PS50110">
    <property type="entry name" value="RESPONSE_REGULATORY"/>
    <property type="match status" value="1"/>
</dbReference>
<dbReference type="Gene3D" id="3.40.50.2300">
    <property type="match status" value="1"/>
</dbReference>
<dbReference type="OrthoDB" id="9763484at2"/>
<feature type="coiled-coil region" evidence="3">
    <location>
        <begin position="125"/>
        <end position="156"/>
    </location>
</feature>
<dbReference type="STRING" id="1479485.DA73_0234875"/>
<dbReference type="CDD" id="cd17574">
    <property type="entry name" value="REC_OmpR"/>
    <property type="match status" value="1"/>
</dbReference>